<reference evidence="5 6" key="1">
    <citation type="submission" date="2024-09" db="EMBL/GenBank/DDBJ databases">
        <authorList>
            <person name="Sun Q."/>
            <person name="Mori K."/>
        </authorList>
    </citation>
    <scope>NUCLEOTIDE SEQUENCE [LARGE SCALE GENOMIC DNA]</scope>
    <source>
        <strain evidence="5 6">JCM 3143</strain>
    </source>
</reference>
<keyword evidence="2" id="KW-0067">ATP-binding</keyword>
<dbReference type="InterPro" id="IPR041664">
    <property type="entry name" value="AAA_16"/>
</dbReference>
<dbReference type="RefSeq" id="WP_344987225.1">
    <property type="nucleotide sequence ID" value="NZ_BAAAXV010000001.1"/>
</dbReference>
<accession>A0ABV5S7M5</accession>
<organism evidence="5 6">
    <name type="scientific">Nonomuraea helvata</name>
    <dbReference type="NCBI Taxonomy" id="37484"/>
    <lineage>
        <taxon>Bacteria</taxon>
        <taxon>Bacillati</taxon>
        <taxon>Actinomycetota</taxon>
        <taxon>Actinomycetes</taxon>
        <taxon>Streptosporangiales</taxon>
        <taxon>Streptosporangiaceae</taxon>
        <taxon>Nonomuraea</taxon>
    </lineage>
</organism>
<dbReference type="InterPro" id="IPR000792">
    <property type="entry name" value="Tscrpt_reg_LuxR_C"/>
</dbReference>
<dbReference type="CDD" id="cd06170">
    <property type="entry name" value="LuxR_C_like"/>
    <property type="match status" value="1"/>
</dbReference>
<feature type="region of interest" description="Disordered" evidence="3">
    <location>
        <begin position="1"/>
        <end position="25"/>
    </location>
</feature>
<dbReference type="Pfam" id="PF13191">
    <property type="entry name" value="AAA_16"/>
    <property type="match status" value="1"/>
</dbReference>
<dbReference type="InterPro" id="IPR011990">
    <property type="entry name" value="TPR-like_helical_dom_sf"/>
</dbReference>
<name>A0ABV5S7M5_9ACTN</name>
<evidence type="ECO:0000256" key="1">
    <source>
        <dbReference type="ARBA" id="ARBA00022741"/>
    </source>
</evidence>
<evidence type="ECO:0000259" key="4">
    <source>
        <dbReference type="PROSITE" id="PS50043"/>
    </source>
</evidence>
<dbReference type="InterPro" id="IPR027417">
    <property type="entry name" value="P-loop_NTPase"/>
</dbReference>
<dbReference type="EMBL" id="JBHMBW010000037">
    <property type="protein sequence ID" value="MFB9627688.1"/>
    <property type="molecule type" value="Genomic_DNA"/>
</dbReference>
<dbReference type="SUPFAM" id="SSF48452">
    <property type="entry name" value="TPR-like"/>
    <property type="match status" value="1"/>
</dbReference>
<dbReference type="SMART" id="SM00421">
    <property type="entry name" value="HTH_LUXR"/>
    <property type="match status" value="1"/>
</dbReference>
<evidence type="ECO:0000256" key="3">
    <source>
        <dbReference type="SAM" id="MobiDB-lite"/>
    </source>
</evidence>
<evidence type="ECO:0000313" key="6">
    <source>
        <dbReference type="Proteomes" id="UP001589532"/>
    </source>
</evidence>
<sequence>MNREENYPHIADADPEASLSRPGWRGRDREWRPVAALLRAIETGRGAMVLVEGGSGMGKTQLLHKATEAAARADIAVAHGAADELGRLAPLAPLATAFDEPALTSLGPTSPPGVPCAEAADLRLSLVERLRALLEERVGQGPMLITLDDLHWADPTTHLLLRSLLPELASYPLGWILARTSGIGDPGVEGLYELLEREGADRVVLGPLDDLAVAEIAADAFGAPPGPDILRMAAEAKGNPFLLVELLRMCKLDGAVEIAAGSARLTSTARLQVSARSPLVSLSASTRQLLQVAGILGRSFSVDDLAEMLGEPVDGLLPGLAEAVRAGIIVPAVDRLTFRHDLLWQAVTDMISDPVRTALQRQAGCMLLQRGAVVPAAAHFMRCARVGDTRALDGLDRAARAVLPYSPPSAVDLAVRALELTDPAASDLLVRTGTAVEALTAAGRLAEAIECARMALRRAPPGPWTDRMRCELTSILLQSGRAAEAVAEAEDLLAQPDLDDELRGITELAVFHGLLGLHDFGRGRVRANAVLADRAGHKDTALVGALLLSAHIAWEEARAADAFRDVHEAIRIASTGSVAARRAHPRLFLVSCLFGVGRHVEAERVIRAAAADFDAYGPTSHIASPAFFRACLSLATGRPDDAAAEAQAGLEAADEVGAYAYALLGLAVLAIVELRRGNVEAAAQHIERIEAKQRAAHGPMYGSMWSAWAGALVGEAQRGPERAMEALDSCYADIRKRRWMLMLEPNAAAWMTRTALAAGRRSAAANTVETARQIAHDNPGFPALAAAAAHAHGILQGDATALAQATAHYGDPWGAASAAEDLGALLIVGAADGVSSGDRKAAVARFDEAADGYLKIGALRDAARARARLRDLGVRRRHWTYADRPGTGWDSLTDTERNVATLVAQGLTNRQVATQMFLSPHTVSFHLRQVFRKLGITSRVELARNAAEQSPQEPAANTGPHD</sequence>
<dbReference type="InterPro" id="IPR036388">
    <property type="entry name" value="WH-like_DNA-bd_sf"/>
</dbReference>
<gene>
    <name evidence="5" type="ORF">ACFFSA_31795</name>
</gene>
<dbReference type="Proteomes" id="UP001589532">
    <property type="component" value="Unassembled WGS sequence"/>
</dbReference>
<keyword evidence="1" id="KW-0547">Nucleotide-binding</keyword>
<dbReference type="SUPFAM" id="SSF46894">
    <property type="entry name" value="C-terminal effector domain of the bipartite response regulators"/>
    <property type="match status" value="1"/>
</dbReference>
<dbReference type="PANTHER" id="PTHR16305">
    <property type="entry name" value="TESTICULAR SOLUBLE ADENYLYL CYCLASE"/>
    <property type="match status" value="1"/>
</dbReference>
<dbReference type="InterPro" id="IPR016032">
    <property type="entry name" value="Sig_transdc_resp-reg_C-effctor"/>
</dbReference>
<dbReference type="Pfam" id="PF00196">
    <property type="entry name" value="GerE"/>
    <property type="match status" value="1"/>
</dbReference>
<dbReference type="PROSITE" id="PS50043">
    <property type="entry name" value="HTH_LUXR_2"/>
    <property type="match status" value="1"/>
</dbReference>
<dbReference type="SUPFAM" id="SSF52540">
    <property type="entry name" value="P-loop containing nucleoside triphosphate hydrolases"/>
    <property type="match status" value="1"/>
</dbReference>
<keyword evidence="6" id="KW-1185">Reference proteome</keyword>
<dbReference type="Gene3D" id="1.10.10.10">
    <property type="entry name" value="Winged helix-like DNA-binding domain superfamily/Winged helix DNA-binding domain"/>
    <property type="match status" value="1"/>
</dbReference>
<feature type="domain" description="HTH luxR-type" evidence="4">
    <location>
        <begin position="885"/>
        <end position="950"/>
    </location>
</feature>
<dbReference type="Gene3D" id="1.25.40.10">
    <property type="entry name" value="Tetratricopeptide repeat domain"/>
    <property type="match status" value="1"/>
</dbReference>
<evidence type="ECO:0000256" key="2">
    <source>
        <dbReference type="ARBA" id="ARBA00022840"/>
    </source>
</evidence>
<evidence type="ECO:0000313" key="5">
    <source>
        <dbReference type="EMBL" id="MFB9627688.1"/>
    </source>
</evidence>
<dbReference type="PANTHER" id="PTHR16305:SF35">
    <property type="entry name" value="TRANSCRIPTIONAL ACTIVATOR DOMAIN"/>
    <property type="match status" value="1"/>
</dbReference>
<dbReference type="PRINTS" id="PR00038">
    <property type="entry name" value="HTHLUXR"/>
</dbReference>
<proteinExistence type="predicted"/>
<comment type="caution">
    <text evidence="5">The sequence shown here is derived from an EMBL/GenBank/DDBJ whole genome shotgun (WGS) entry which is preliminary data.</text>
</comment>
<protein>
    <submittedName>
        <fullName evidence="5">AAA family ATPase</fullName>
    </submittedName>
</protein>